<protein>
    <recommendedName>
        <fullName evidence="3">WxL domain-containing protein</fullName>
    </recommendedName>
</protein>
<accession>A0ABS4CEB6</accession>
<dbReference type="EMBL" id="JAEDXU010000001">
    <property type="protein sequence ID" value="MBP1044698.1"/>
    <property type="molecule type" value="Genomic_DNA"/>
</dbReference>
<dbReference type="Proteomes" id="UP000673375">
    <property type="component" value="Unassembled WGS sequence"/>
</dbReference>
<sequence length="96" mass="10877">MLSIFSISGIQAAAESYETPASVEALGGEMSMEVSHGGLNFGEITPSQDKKQYFPEVNQREHMKNINLPIEVFHNEWMMNPYDPYIQPAYPSEWPP</sequence>
<proteinExistence type="predicted"/>
<evidence type="ECO:0008006" key="3">
    <source>
        <dbReference type="Google" id="ProtNLM"/>
    </source>
</evidence>
<gene>
    <name evidence="1" type="ORF">I6N96_00285</name>
</gene>
<keyword evidence="2" id="KW-1185">Reference proteome</keyword>
<comment type="caution">
    <text evidence="1">The sequence shown here is derived from an EMBL/GenBank/DDBJ whole genome shotgun (WGS) entry which is preliminary data.</text>
</comment>
<name>A0ABS4CEB6_9ENTE</name>
<dbReference type="RefSeq" id="WP_209555505.1">
    <property type="nucleotide sequence ID" value="NZ_JAEDXU010000001.1"/>
</dbReference>
<organism evidence="1 2">
    <name type="scientific">Enterococcus larvae</name>
    <dbReference type="NCBI Taxonomy" id="2794352"/>
    <lineage>
        <taxon>Bacteria</taxon>
        <taxon>Bacillati</taxon>
        <taxon>Bacillota</taxon>
        <taxon>Bacilli</taxon>
        <taxon>Lactobacillales</taxon>
        <taxon>Enterococcaceae</taxon>
        <taxon>Enterococcus</taxon>
    </lineage>
</organism>
<evidence type="ECO:0000313" key="2">
    <source>
        <dbReference type="Proteomes" id="UP000673375"/>
    </source>
</evidence>
<reference evidence="1 2" key="1">
    <citation type="submission" date="2020-12" db="EMBL/GenBank/DDBJ databases">
        <title>Vagococcus allomyrinae sp. nov. and Enterococcus lavae sp. nov., isolated from the larvae of Allomyrina dichotoma.</title>
        <authorList>
            <person name="Lee S.D."/>
        </authorList>
    </citation>
    <scope>NUCLEOTIDE SEQUENCE [LARGE SCALE GENOMIC DNA]</scope>
    <source>
        <strain evidence="1 2">BWM-S5</strain>
    </source>
</reference>
<evidence type="ECO:0000313" key="1">
    <source>
        <dbReference type="EMBL" id="MBP1044698.1"/>
    </source>
</evidence>